<dbReference type="InterPro" id="IPR029063">
    <property type="entry name" value="SAM-dependent_MTases_sf"/>
</dbReference>
<comment type="caution">
    <text evidence="6">The sequence shown here is derived from an EMBL/GenBank/DDBJ whole genome shotgun (WGS) entry which is preliminary data.</text>
</comment>
<dbReference type="PANTHER" id="PTHR44942">
    <property type="entry name" value="METHYLTRANSF_11 DOMAIN-CONTAINING PROTEIN"/>
    <property type="match status" value="1"/>
</dbReference>
<feature type="domain" description="Methyltransferase type 11" evidence="5">
    <location>
        <begin position="49"/>
        <end position="138"/>
    </location>
</feature>
<dbReference type="InterPro" id="IPR051052">
    <property type="entry name" value="Diverse_substrate_MTase"/>
</dbReference>
<keyword evidence="2 6" id="KW-0489">Methyltransferase</keyword>
<evidence type="ECO:0000256" key="1">
    <source>
        <dbReference type="ARBA" id="ARBA00008361"/>
    </source>
</evidence>
<name>A0ABD5EE86_9ACTN</name>
<comment type="similarity">
    <text evidence="1">Belongs to the methyltransferase superfamily.</text>
</comment>
<evidence type="ECO:0000256" key="2">
    <source>
        <dbReference type="ARBA" id="ARBA00022603"/>
    </source>
</evidence>
<dbReference type="RefSeq" id="WP_093853311.1">
    <property type="nucleotide sequence ID" value="NZ_JAVRER010000058.1"/>
</dbReference>
<dbReference type="Proteomes" id="UP001183607">
    <property type="component" value="Unassembled WGS sequence"/>
</dbReference>
<dbReference type="CDD" id="cd02440">
    <property type="entry name" value="AdoMet_MTases"/>
    <property type="match status" value="1"/>
</dbReference>
<reference evidence="7" key="1">
    <citation type="submission" date="2023-07" db="EMBL/GenBank/DDBJ databases">
        <title>30 novel species of actinomycetes from the DSMZ collection.</title>
        <authorList>
            <person name="Nouioui I."/>
        </authorList>
    </citation>
    <scope>NUCLEOTIDE SEQUENCE [LARGE SCALE GENOMIC DNA]</scope>
    <source>
        <strain evidence="7">DSM 41982</strain>
    </source>
</reference>
<dbReference type="GO" id="GO:0008168">
    <property type="term" value="F:methyltransferase activity"/>
    <property type="evidence" value="ECO:0007669"/>
    <property type="project" value="UniProtKB-KW"/>
</dbReference>
<sequence length="276" mass="29841">MDAATHTRRAHSFNAAAGSYAAYRPSYPDALFDAVEDLAGRPLSGARVIDVGAGTGIASARLAARGAHVLGVEPGAGMAAQYRLDHPGLPVVRGDGNALPLRDACADFVTYAQSWHWTDPERALPEALRVLRPGGALAAWWNISDPEEEWVAAQGARLREWFGAGAQAHGAPGARAAHTLQQTPEPAQDPRYGHPRSRVLAEKTDSASRTVRWSRRIPLDHHLANLASHSILLVHDESTRNNFLAAERAALLAVFPDATIEEKYIVELTLTRRPAR</sequence>
<keyword evidence="3" id="KW-0808">Transferase</keyword>
<dbReference type="Pfam" id="PF08241">
    <property type="entry name" value="Methyltransf_11"/>
    <property type="match status" value="1"/>
</dbReference>
<dbReference type="AlphaFoldDB" id="A0ABD5EE86"/>
<evidence type="ECO:0000256" key="4">
    <source>
        <dbReference type="SAM" id="MobiDB-lite"/>
    </source>
</evidence>
<dbReference type="PANTHER" id="PTHR44942:SF4">
    <property type="entry name" value="METHYLTRANSFERASE TYPE 11 DOMAIN-CONTAINING PROTEIN"/>
    <property type="match status" value="1"/>
</dbReference>
<protein>
    <submittedName>
        <fullName evidence="6">Class I SAM-dependent methyltransferase</fullName>
    </submittedName>
</protein>
<accession>A0ABD5EE86</accession>
<dbReference type="InterPro" id="IPR013216">
    <property type="entry name" value="Methyltransf_11"/>
</dbReference>
<proteinExistence type="inferred from homology"/>
<dbReference type="GO" id="GO:0032259">
    <property type="term" value="P:methylation"/>
    <property type="evidence" value="ECO:0007669"/>
    <property type="project" value="UniProtKB-KW"/>
</dbReference>
<evidence type="ECO:0000259" key="5">
    <source>
        <dbReference type="Pfam" id="PF08241"/>
    </source>
</evidence>
<evidence type="ECO:0000313" key="7">
    <source>
        <dbReference type="Proteomes" id="UP001183607"/>
    </source>
</evidence>
<evidence type="ECO:0000256" key="3">
    <source>
        <dbReference type="ARBA" id="ARBA00022679"/>
    </source>
</evidence>
<organism evidence="6 7">
    <name type="scientific">Streptomyces evansiae</name>
    <dbReference type="NCBI Taxonomy" id="3075535"/>
    <lineage>
        <taxon>Bacteria</taxon>
        <taxon>Bacillati</taxon>
        <taxon>Actinomycetota</taxon>
        <taxon>Actinomycetes</taxon>
        <taxon>Kitasatosporales</taxon>
        <taxon>Streptomycetaceae</taxon>
        <taxon>Streptomyces</taxon>
    </lineage>
</organism>
<dbReference type="Gene3D" id="3.40.50.150">
    <property type="entry name" value="Vaccinia Virus protein VP39"/>
    <property type="match status" value="1"/>
</dbReference>
<feature type="region of interest" description="Disordered" evidence="4">
    <location>
        <begin position="172"/>
        <end position="196"/>
    </location>
</feature>
<evidence type="ECO:0000313" key="6">
    <source>
        <dbReference type="EMBL" id="MDT0418963.1"/>
    </source>
</evidence>
<dbReference type="EMBL" id="JAVRER010000058">
    <property type="protein sequence ID" value="MDT0418963.1"/>
    <property type="molecule type" value="Genomic_DNA"/>
</dbReference>
<dbReference type="SUPFAM" id="SSF53335">
    <property type="entry name" value="S-adenosyl-L-methionine-dependent methyltransferases"/>
    <property type="match status" value="1"/>
</dbReference>
<gene>
    <name evidence="6" type="ORF">RM574_26125</name>
</gene>